<dbReference type="InterPro" id="IPR032675">
    <property type="entry name" value="LRR_dom_sf"/>
</dbReference>
<accession>A0A438FN90</accession>
<dbReference type="PANTHER" id="PTHR36766">
    <property type="entry name" value="PLANT BROAD-SPECTRUM MILDEW RESISTANCE PROTEIN RPW8"/>
    <property type="match status" value="1"/>
</dbReference>
<protein>
    <submittedName>
        <fullName evidence="8">Putative disease resistance protein RGA3</fullName>
    </submittedName>
</protein>
<dbReference type="InterPro" id="IPR058922">
    <property type="entry name" value="WHD_DRP"/>
</dbReference>
<dbReference type="Pfam" id="PF23559">
    <property type="entry name" value="WHD_DRP"/>
    <property type="match status" value="1"/>
</dbReference>
<dbReference type="Gene3D" id="3.40.50.300">
    <property type="entry name" value="P-loop containing nucleotide triphosphate hydrolases"/>
    <property type="match status" value="1"/>
</dbReference>
<dbReference type="Gene3D" id="1.10.8.430">
    <property type="entry name" value="Helical domain of apoptotic protease-activating factors"/>
    <property type="match status" value="1"/>
</dbReference>
<organism evidence="8 9">
    <name type="scientific">Vitis vinifera</name>
    <name type="common">Grape</name>
    <dbReference type="NCBI Taxonomy" id="29760"/>
    <lineage>
        <taxon>Eukaryota</taxon>
        <taxon>Viridiplantae</taxon>
        <taxon>Streptophyta</taxon>
        <taxon>Embryophyta</taxon>
        <taxon>Tracheophyta</taxon>
        <taxon>Spermatophyta</taxon>
        <taxon>Magnoliopsida</taxon>
        <taxon>eudicotyledons</taxon>
        <taxon>Gunneridae</taxon>
        <taxon>Pentapetalae</taxon>
        <taxon>rosids</taxon>
        <taxon>Vitales</taxon>
        <taxon>Vitaceae</taxon>
        <taxon>Viteae</taxon>
        <taxon>Vitis</taxon>
    </lineage>
</organism>
<evidence type="ECO:0000259" key="5">
    <source>
        <dbReference type="Pfam" id="PF00931"/>
    </source>
</evidence>
<keyword evidence="4" id="KW-0067">ATP-binding</keyword>
<keyword evidence="2" id="KW-0547">Nucleotide-binding</keyword>
<dbReference type="InterPro" id="IPR036388">
    <property type="entry name" value="WH-like_DNA-bd_sf"/>
</dbReference>
<dbReference type="FunFam" id="1.10.10.10:FF:000322">
    <property type="entry name" value="Probable disease resistance protein At1g63360"/>
    <property type="match status" value="1"/>
</dbReference>
<dbReference type="Pfam" id="PF18052">
    <property type="entry name" value="Rx_N"/>
    <property type="match status" value="1"/>
</dbReference>
<dbReference type="GO" id="GO:0051707">
    <property type="term" value="P:response to other organism"/>
    <property type="evidence" value="ECO:0007669"/>
    <property type="project" value="UniProtKB-ARBA"/>
</dbReference>
<gene>
    <name evidence="8" type="primary">RGA3_14</name>
    <name evidence="8" type="ORF">CK203_031983</name>
</gene>
<evidence type="ECO:0000256" key="4">
    <source>
        <dbReference type="ARBA" id="ARBA00022840"/>
    </source>
</evidence>
<dbReference type="FunFam" id="3.40.50.300:FF:001091">
    <property type="entry name" value="Probable disease resistance protein At1g61300"/>
    <property type="match status" value="1"/>
</dbReference>
<dbReference type="InterPro" id="IPR027417">
    <property type="entry name" value="P-loop_NTPase"/>
</dbReference>
<dbReference type="Pfam" id="PF00931">
    <property type="entry name" value="NB-ARC"/>
    <property type="match status" value="1"/>
</dbReference>
<evidence type="ECO:0000259" key="7">
    <source>
        <dbReference type="Pfam" id="PF23559"/>
    </source>
</evidence>
<evidence type="ECO:0000256" key="1">
    <source>
        <dbReference type="ARBA" id="ARBA00022737"/>
    </source>
</evidence>
<comment type="caution">
    <text evidence="8">The sequence shown here is derived from an EMBL/GenBank/DDBJ whole genome shotgun (WGS) entry which is preliminary data.</text>
</comment>
<reference evidence="8 9" key="1">
    <citation type="journal article" date="2018" name="PLoS Genet.">
        <title>Population sequencing reveals clonal diversity and ancestral inbreeding in the grapevine cultivar Chardonnay.</title>
        <authorList>
            <person name="Roach M.J."/>
            <person name="Johnson D.L."/>
            <person name="Bohlmann J."/>
            <person name="van Vuuren H.J."/>
            <person name="Jones S.J."/>
            <person name="Pretorius I.S."/>
            <person name="Schmidt S.A."/>
            <person name="Borneman A.R."/>
        </authorList>
    </citation>
    <scope>NUCLEOTIDE SEQUENCE [LARGE SCALE GENOMIC DNA]</scope>
    <source>
        <strain evidence="9">cv. Chardonnay</strain>
        <tissue evidence="8">Leaf</tissue>
    </source>
</reference>
<feature type="domain" description="Disease resistance N-terminal" evidence="6">
    <location>
        <begin position="13"/>
        <end position="101"/>
    </location>
</feature>
<feature type="domain" description="Disease resistance protein winged helix" evidence="7">
    <location>
        <begin position="439"/>
        <end position="513"/>
    </location>
</feature>
<evidence type="ECO:0000259" key="6">
    <source>
        <dbReference type="Pfam" id="PF18052"/>
    </source>
</evidence>
<dbReference type="Gene3D" id="1.20.5.4130">
    <property type="match status" value="1"/>
</dbReference>
<dbReference type="InterPro" id="IPR002182">
    <property type="entry name" value="NB-ARC"/>
</dbReference>
<dbReference type="Gene3D" id="1.10.10.10">
    <property type="entry name" value="Winged helix-like DNA-binding domain superfamily/Winged helix DNA-binding domain"/>
    <property type="match status" value="1"/>
</dbReference>
<dbReference type="GO" id="GO:0006952">
    <property type="term" value="P:defense response"/>
    <property type="evidence" value="ECO:0007669"/>
    <property type="project" value="UniProtKB-KW"/>
</dbReference>
<dbReference type="InterPro" id="IPR041118">
    <property type="entry name" value="Rx_N"/>
</dbReference>
<evidence type="ECO:0000256" key="2">
    <source>
        <dbReference type="ARBA" id="ARBA00022741"/>
    </source>
</evidence>
<dbReference type="GO" id="GO:0043531">
    <property type="term" value="F:ADP binding"/>
    <property type="evidence" value="ECO:0007669"/>
    <property type="project" value="InterPro"/>
</dbReference>
<sequence>MAESLEHVVPDLVLEKLDSLLAQGIGLEKRLDVGSELKLLRATLSTIQDLVLVAEGQPTQKTEGSELGIWLYDITQAMDSMPSLLDELQLEVLGRKAAQRTRPGSIKREVRSLFSRSNLLASTISHIKEVRMKLEKIASQKPNFNSTVYAKRVVDMHVRPRHVDMYVKPRKRGMAQFSIGATDIIGRDQEKKNIIQLLMHSGDGENVSVLPIVGVGGIGKTTLVRWVYDDVQIATHFQKRMWVYASESFNITKIIKEMIYSATGEKCGNLTLDQLQTLLRRILDGKRFLLILDDVWNRDREKWLKLRALLMGGGHGSKIVVTTRKIGVGPIMGTIQTYVLSPLPPEESWSLFLKHACVERVEGESSNLMEFGYQVVEKCGGIPIQVRMSGNLMYSAKETEDWTSMRDNGIWSSEHLPALKLSYEKLPSHLKPCFTFCSIFPKNSEIRSDDLVQLWIMHDLIKPISNQGGKEMEDIGEEYIKELYERSFFQDFEKREHGACFRIRMHDLVHDLAASLAQQENIMLTFAAKISPERSDMCRFLMKIVDGVGLNNESIVNTCIERFKSMQNFQFAKRYGAYDQPEAFGNNHERGGFACVEFLQVSQIFGGCRMCQFEISVFRRETFTALGTLFIHRCPSLVSLPCGVRHLSALKILRIDDCGTLDLLDGDDDNVPGLKSLKLLVIVKLPRLTTLPKWILQAAASPFNTLSCIVIEACPNFRGLPQEVLQKLDSYPKFKIEDCPKSIVSTQMHMKYAHAQNSESAKALEEVYKN</sequence>
<evidence type="ECO:0000313" key="9">
    <source>
        <dbReference type="Proteomes" id="UP000288805"/>
    </source>
</evidence>
<feature type="domain" description="NB-ARC" evidence="5">
    <location>
        <begin position="188"/>
        <end position="358"/>
    </location>
</feature>
<dbReference type="Gene3D" id="3.80.10.10">
    <property type="entry name" value="Ribonuclease Inhibitor"/>
    <property type="match status" value="1"/>
</dbReference>
<proteinExistence type="predicted"/>
<dbReference type="GO" id="GO:0005524">
    <property type="term" value="F:ATP binding"/>
    <property type="evidence" value="ECO:0007669"/>
    <property type="project" value="UniProtKB-KW"/>
</dbReference>
<dbReference type="AlphaFoldDB" id="A0A438FN90"/>
<evidence type="ECO:0000256" key="3">
    <source>
        <dbReference type="ARBA" id="ARBA00022821"/>
    </source>
</evidence>
<dbReference type="InterPro" id="IPR042197">
    <property type="entry name" value="Apaf_helical"/>
</dbReference>
<keyword evidence="3" id="KW-0611">Plant defense</keyword>
<dbReference type="SUPFAM" id="SSF52058">
    <property type="entry name" value="L domain-like"/>
    <property type="match status" value="1"/>
</dbReference>
<dbReference type="EMBL" id="QGNW01000841">
    <property type="protein sequence ID" value="RVW61424.1"/>
    <property type="molecule type" value="Genomic_DNA"/>
</dbReference>
<dbReference type="PANTHER" id="PTHR36766:SF70">
    <property type="entry name" value="DISEASE RESISTANCE PROTEIN RGA4"/>
    <property type="match status" value="1"/>
</dbReference>
<dbReference type="Proteomes" id="UP000288805">
    <property type="component" value="Unassembled WGS sequence"/>
</dbReference>
<evidence type="ECO:0000313" key="8">
    <source>
        <dbReference type="EMBL" id="RVW61424.1"/>
    </source>
</evidence>
<keyword evidence="1" id="KW-0677">Repeat</keyword>
<name>A0A438FN90_VITVI</name>
<dbReference type="SUPFAM" id="SSF52540">
    <property type="entry name" value="P-loop containing nucleoside triphosphate hydrolases"/>
    <property type="match status" value="1"/>
</dbReference>
<dbReference type="PRINTS" id="PR00364">
    <property type="entry name" value="DISEASERSIST"/>
</dbReference>